<feature type="transmembrane region" description="Helical" evidence="1">
    <location>
        <begin position="79"/>
        <end position="99"/>
    </location>
</feature>
<dbReference type="OrthoDB" id="2380880at2"/>
<reference evidence="2 4" key="1">
    <citation type="submission" date="2017-11" db="EMBL/GenBank/DDBJ databases">
        <title>Comparitive Functional Genomics of Dry Heat Resistant strains isolated from the Viking Spacecraft.</title>
        <authorList>
            <person name="Seuylemezian A."/>
            <person name="Cooper K."/>
            <person name="Vaishampayan P."/>
        </authorList>
    </citation>
    <scope>NUCLEOTIDE SEQUENCE [LARGE SCALE GENOMIC DNA]</scope>
    <source>
        <strain evidence="2 4">M4.6</strain>
    </source>
</reference>
<evidence type="ECO:0000313" key="4">
    <source>
        <dbReference type="Proteomes" id="UP000234951"/>
    </source>
</evidence>
<gene>
    <name evidence="2" type="ORF">CU635_02440</name>
    <name evidence="3" type="ORF">CVD25_04150</name>
</gene>
<feature type="transmembrane region" description="Helical" evidence="1">
    <location>
        <begin position="55"/>
        <end position="73"/>
    </location>
</feature>
<feature type="transmembrane region" description="Helical" evidence="1">
    <location>
        <begin position="106"/>
        <end position="128"/>
    </location>
</feature>
<name>A0A2N5GR42_9BACI</name>
<evidence type="ECO:0000313" key="5">
    <source>
        <dbReference type="Proteomes" id="UP000235114"/>
    </source>
</evidence>
<dbReference type="EMBL" id="PGVA01000004">
    <property type="protein sequence ID" value="PLR85917.1"/>
    <property type="molecule type" value="Genomic_DNA"/>
</dbReference>
<keyword evidence="1" id="KW-1133">Transmembrane helix</keyword>
<reference evidence="3 5" key="2">
    <citation type="submission" date="2017-12" db="EMBL/GenBank/DDBJ databases">
        <title>Comparative Functional Genomics of Dry Heat Resistant strains isolated from the Viking Spacecraft.</title>
        <authorList>
            <person name="Seuylemezian A."/>
            <person name="Cooper K."/>
            <person name="Vaishampayan P."/>
        </authorList>
    </citation>
    <scope>NUCLEOTIDE SEQUENCE [LARGE SCALE GENOMIC DNA]</scope>
    <source>
        <strain evidence="3 5">ATCC 29669</strain>
    </source>
</reference>
<accession>A0A2N5GR42</accession>
<evidence type="ECO:0000256" key="1">
    <source>
        <dbReference type="SAM" id="Phobius"/>
    </source>
</evidence>
<feature type="transmembrane region" description="Helical" evidence="1">
    <location>
        <begin position="134"/>
        <end position="149"/>
    </location>
</feature>
<keyword evidence="1" id="KW-0472">Membrane</keyword>
<dbReference type="Proteomes" id="UP000234951">
    <property type="component" value="Unassembled WGS sequence"/>
</dbReference>
<keyword evidence="5" id="KW-1185">Reference proteome</keyword>
<evidence type="ECO:0000313" key="2">
    <source>
        <dbReference type="EMBL" id="PLR85917.1"/>
    </source>
</evidence>
<comment type="caution">
    <text evidence="2">The sequence shown here is derived from an EMBL/GenBank/DDBJ whole genome shotgun (WGS) entry which is preliminary data.</text>
</comment>
<evidence type="ECO:0000313" key="3">
    <source>
        <dbReference type="EMBL" id="PLS00036.1"/>
    </source>
</evidence>
<organism evidence="2 4">
    <name type="scientific">Bacillus canaveralius</name>
    <dbReference type="NCBI Taxonomy" id="1403243"/>
    <lineage>
        <taxon>Bacteria</taxon>
        <taxon>Bacillati</taxon>
        <taxon>Bacillota</taxon>
        <taxon>Bacilli</taxon>
        <taxon>Bacillales</taxon>
        <taxon>Bacillaceae</taxon>
        <taxon>Bacillus</taxon>
    </lineage>
</organism>
<feature type="transmembrane region" description="Helical" evidence="1">
    <location>
        <begin position="156"/>
        <end position="175"/>
    </location>
</feature>
<proteinExistence type="predicted"/>
<dbReference type="AlphaFoldDB" id="A0A2N5GR42"/>
<dbReference type="Proteomes" id="UP000235114">
    <property type="component" value="Unassembled WGS sequence"/>
</dbReference>
<dbReference type="EMBL" id="PGVD01000013">
    <property type="protein sequence ID" value="PLS00036.1"/>
    <property type="molecule type" value="Genomic_DNA"/>
</dbReference>
<dbReference type="RefSeq" id="WP_101575581.1">
    <property type="nucleotide sequence ID" value="NZ_PGVA01000004.1"/>
</dbReference>
<sequence length="176" mass="19989">MNENRKSTIVKEILYWKENRLLPEQYCNYLLTLYTEGNRPVEKNKQRIASLKSHFPNIAIFLLIPIFIFVIYFTELSFILQMALGGIFIIAGLLAVFYFSRKGISFQVPLIVSALIFLLLSVEGASVLAPNRDGILYIICAANCLLWIFTGWKLKLLYFCLAGILGAAIIIISIFV</sequence>
<protein>
    <submittedName>
        <fullName evidence="2">Uncharacterized protein</fullName>
    </submittedName>
</protein>
<keyword evidence="1" id="KW-0812">Transmembrane</keyword>